<comment type="caution">
    <text evidence="1">The sequence shown here is derived from an EMBL/GenBank/DDBJ whole genome shotgun (WGS) entry which is preliminary data.</text>
</comment>
<dbReference type="Proteomes" id="UP000525078">
    <property type="component" value="Unassembled WGS sequence"/>
</dbReference>
<proteinExistence type="predicted"/>
<reference evidence="1 2" key="1">
    <citation type="journal article" date="2020" name="bioRxiv">
        <title>Sequence and annotation of 42 cannabis genomes reveals extensive copy number variation in cannabinoid synthesis and pathogen resistance genes.</title>
        <authorList>
            <person name="Mckernan K.J."/>
            <person name="Helbert Y."/>
            <person name="Kane L.T."/>
            <person name="Ebling H."/>
            <person name="Zhang L."/>
            <person name="Liu B."/>
            <person name="Eaton Z."/>
            <person name="Mclaughlin S."/>
            <person name="Kingan S."/>
            <person name="Baybayan P."/>
            <person name="Concepcion G."/>
            <person name="Jordan M."/>
            <person name="Riva A."/>
            <person name="Barbazuk W."/>
            <person name="Harkins T."/>
        </authorList>
    </citation>
    <scope>NUCLEOTIDE SEQUENCE [LARGE SCALE GENOMIC DNA]</scope>
    <source>
        <strain evidence="2">cv. Jamaican Lion 4</strain>
        <tissue evidence="1">Leaf</tissue>
    </source>
</reference>
<dbReference type="Gene3D" id="3.50.50.60">
    <property type="entry name" value="FAD/NAD(P)-binding domain"/>
    <property type="match status" value="1"/>
</dbReference>
<evidence type="ECO:0000313" key="1">
    <source>
        <dbReference type="EMBL" id="KAF4362613.1"/>
    </source>
</evidence>
<organism evidence="1 2">
    <name type="scientific">Cannabis sativa</name>
    <name type="common">Hemp</name>
    <name type="synonym">Marijuana</name>
    <dbReference type="NCBI Taxonomy" id="3483"/>
    <lineage>
        <taxon>Eukaryota</taxon>
        <taxon>Viridiplantae</taxon>
        <taxon>Streptophyta</taxon>
        <taxon>Embryophyta</taxon>
        <taxon>Tracheophyta</taxon>
        <taxon>Spermatophyta</taxon>
        <taxon>Magnoliopsida</taxon>
        <taxon>eudicotyledons</taxon>
        <taxon>Gunneridae</taxon>
        <taxon>Pentapetalae</taxon>
        <taxon>rosids</taxon>
        <taxon>fabids</taxon>
        <taxon>Rosales</taxon>
        <taxon>Cannabaceae</taxon>
        <taxon>Cannabis</taxon>
    </lineage>
</organism>
<dbReference type="AlphaFoldDB" id="A0A7J6EW02"/>
<gene>
    <name evidence="1" type="ORF">F8388_011440</name>
</gene>
<name>A0A7J6EW02_CANSA</name>
<sequence length="110" mass="12521">MGLWLYDHPQWLTIKGHVQCYVNKVREKLESKGYHIKTYSEVQMISTIDEGCVVQTEDGSKELYNGCILAVHASEALRLLGDQATPVEQRVLGAIQYVYIVTFTFIVTKL</sequence>
<dbReference type="SUPFAM" id="SSF51905">
    <property type="entry name" value="FAD/NAD(P)-binding domain"/>
    <property type="match status" value="1"/>
</dbReference>
<accession>A0A7J6EW02</accession>
<dbReference type="Gene3D" id="3.90.660.20">
    <property type="entry name" value="Protoporphyrinogen oxidase, mitochondrial, domain 2"/>
    <property type="match status" value="1"/>
</dbReference>
<dbReference type="EMBL" id="JAATIP010000182">
    <property type="protein sequence ID" value="KAF4362613.1"/>
    <property type="molecule type" value="Genomic_DNA"/>
</dbReference>
<evidence type="ECO:0008006" key="3">
    <source>
        <dbReference type="Google" id="ProtNLM"/>
    </source>
</evidence>
<protein>
    <recommendedName>
        <fullName evidence="3">Amine oxidase domain-containing protein</fullName>
    </recommendedName>
</protein>
<evidence type="ECO:0000313" key="2">
    <source>
        <dbReference type="Proteomes" id="UP000525078"/>
    </source>
</evidence>
<dbReference type="InterPro" id="IPR036188">
    <property type="entry name" value="FAD/NAD-bd_sf"/>
</dbReference>